<dbReference type="RefSeq" id="XP_070865530.1">
    <property type="nucleotide sequence ID" value="XM_071012835.1"/>
</dbReference>
<proteinExistence type="predicted"/>
<dbReference type="EMBL" id="JAZGUE010000005">
    <property type="protein sequence ID" value="KAL2266803.1"/>
    <property type="molecule type" value="Genomic_DNA"/>
</dbReference>
<protein>
    <submittedName>
        <fullName evidence="1">Uncharacterized protein</fullName>
    </submittedName>
</protein>
<dbReference type="PANTHER" id="PTHR40619:SF3">
    <property type="entry name" value="FUNGAL STAND N-TERMINAL GOODBYE DOMAIN-CONTAINING PROTEIN"/>
    <property type="match status" value="1"/>
</dbReference>
<organism evidence="1 2">
    <name type="scientific">Remersonia thermophila</name>
    <dbReference type="NCBI Taxonomy" id="72144"/>
    <lineage>
        <taxon>Eukaryota</taxon>
        <taxon>Fungi</taxon>
        <taxon>Dikarya</taxon>
        <taxon>Ascomycota</taxon>
        <taxon>Pezizomycotina</taxon>
        <taxon>Sordariomycetes</taxon>
        <taxon>Sordariomycetidae</taxon>
        <taxon>Sordariales</taxon>
        <taxon>Sordariales incertae sedis</taxon>
        <taxon>Remersonia</taxon>
    </lineage>
</organism>
<dbReference type="GeneID" id="98127479"/>
<sequence length="294" mass="32631">MDRLEKTQEELIYLFQSRIEPALNRQHALEAPSLERWDMSSSPSQPAVLTFSELLDLDGICDLKDALAERESLSPESQSQVNLILSHLRFHDWLAGPQPDLLLVDANLPDQDIAVISALSAVSAFSAVLATALTTARRTNRNPHIFVAHFFCGLHASPRGTRTDEWNGPGELVRSLIVQLLSQLEDPGESSTGGSWAPYGLDLEDIDAERFLQDLEHLALPALCLACRKLLHTFAPYTPVYLIVDSVSSFDALGPMLRDLGVVMDMFRQIVNDESMPADLSWREQQGYHGDALV</sequence>
<name>A0ABR4D8Z9_9PEZI</name>
<gene>
    <name evidence="1" type="ORF">VTJ83DRAFT_6155</name>
</gene>
<evidence type="ECO:0000313" key="1">
    <source>
        <dbReference type="EMBL" id="KAL2266803.1"/>
    </source>
</evidence>
<dbReference type="Proteomes" id="UP001600064">
    <property type="component" value="Unassembled WGS sequence"/>
</dbReference>
<keyword evidence="2" id="KW-1185">Reference proteome</keyword>
<dbReference type="PANTHER" id="PTHR40619">
    <property type="entry name" value="FUNGAL STAND N-TERMINAL GOODBYE DOMAIN-CONTAINING PROTEIN"/>
    <property type="match status" value="1"/>
</dbReference>
<accession>A0ABR4D8Z9</accession>
<evidence type="ECO:0000313" key="2">
    <source>
        <dbReference type="Proteomes" id="UP001600064"/>
    </source>
</evidence>
<reference evidence="1 2" key="1">
    <citation type="journal article" date="2024" name="Commun. Biol.">
        <title>Comparative genomic analysis of thermophilic fungi reveals convergent evolutionary adaptations and gene losses.</title>
        <authorList>
            <person name="Steindorff A.S."/>
            <person name="Aguilar-Pontes M.V."/>
            <person name="Robinson A.J."/>
            <person name="Andreopoulos B."/>
            <person name="LaButti K."/>
            <person name="Kuo A."/>
            <person name="Mondo S."/>
            <person name="Riley R."/>
            <person name="Otillar R."/>
            <person name="Haridas S."/>
            <person name="Lipzen A."/>
            <person name="Grimwood J."/>
            <person name="Schmutz J."/>
            <person name="Clum A."/>
            <person name="Reid I.D."/>
            <person name="Moisan M.C."/>
            <person name="Butler G."/>
            <person name="Nguyen T.T.M."/>
            <person name="Dewar K."/>
            <person name="Conant G."/>
            <person name="Drula E."/>
            <person name="Henrissat B."/>
            <person name="Hansel C."/>
            <person name="Singer S."/>
            <person name="Hutchinson M.I."/>
            <person name="de Vries R.P."/>
            <person name="Natvig D.O."/>
            <person name="Powell A.J."/>
            <person name="Tsang A."/>
            <person name="Grigoriev I.V."/>
        </authorList>
    </citation>
    <scope>NUCLEOTIDE SEQUENCE [LARGE SCALE GENOMIC DNA]</scope>
    <source>
        <strain evidence="1 2">ATCC 22073</strain>
    </source>
</reference>
<comment type="caution">
    <text evidence="1">The sequence shown here is derived from an EMBL/GenBank/DDBJ whole genome shotgun (WGS) entry which is preliminary data.</text>
</comment>